<organism evidence="5 6">
    <name type="scientific">Methanonatronarchaeum thermophilum</name>
    <dbReference type="NCBI Taxonomy" id="1927129"/>
    <lineage>
        <taxon>Archaea</taxon>
        <taxon>Methanobacteriati</taxon>
        <taxon>Methanobacteriota</taxon>
        <taxon>Methanonatronarchaeia</taxon>
        <taxon>Methanonatronarchaeales</taxon>
        <taxon>Methanonatronarchaeaceae</taxon>
        <taxon>Methanonatronarchaeum</taxon>
    </lineage>
</organism>
<comment type="caution">
    <text evidence="5">The sequence shown here is derived from an EMBL/GenBank/DDBJ whole genome shotgun (WGS) entry which is preliminary data.</text>
</comment>
<dbReference type="SMART" id="SM00382">
    <property type="entry name" value="AAA"/>
    <property type="match status" value="1"/>
</dbReference>
<keyword evidence="6" id="KW-1185">Reference proteome</keyword>
<proteinExistence type="predicted"/>
<dbReference type="GO" id="GO:0035435">
    <property type="term" value="P:phosphate ion transmembrane transport"/>
    <property type="evidence" value="ECO:0007669"/>
    <property type="project" value="InterPro"/>
</dbReference>
<name>A0A1Y3G9W4_9EURY</name>
<keyword evidence="1" id="KW-0813">Transport</keyword>
<evidence type="ECO:0000313" key="6">
    <source>
        <dbReference type="Proteomes" id="UP000195137"/>
    </source>
</evidence>
<dbReference type="InterPro" id="IPR027417">
    <property type="entry name" value="P-loop_NTPase"/>
</dbReference>
<dbReference type="Proteomes" id="UP000195137">
    <property type="component" value="Unassembled WGS sequence"/>
</dbReference>
<evidence type="ECO:0000256" key="2">
    <source>
        <dbReference type="ARBA" id="ARBA00022741"/>
    </source>
</evidence>
<keyword evidence="3" id="KW-0067">ATP-binding</keyword>
<dbReference type="GO" id="GO:0016020">
    <property type="term" value="C:membrane"/>
    <property type="evidence" value="ECO:0007669"/>
    <property type="project" value="InterPro"/>
</dbReference>
<dbReference type="CDD" id="cd03260">
    <property type="entry name" value="ABC_PstB_phosphate_transporter"/>
    <property type="match status" value="1"/>
</dbReference>
<evidence type="ECO:0000259" key="4">
    <source>
        <dbReference type="PROSITE" id="PS50893"/>
    </source>
</evidence>
<gene>
    <name evidence="5" type="ORF">AMET1_1104</name>
</gene>
<dbReference type="InterPro" id="IPR017871">
    <property type="entry name" value="ABC_transporter-like_CS"/>
</dbReference>
<evidence type="ECO:0000256" key="1">
    <source>
        <dbReference type="ARBA" id="ARBA00022448"/>
    </source>
</evidence>
<dbReference type="EMBL" id="MRZU01000004">
    <property type="protein sequence ID" value="OUJ18199.1"/>
    <property type="molecule type" value="Genomic_DNA"/>
</dbReference>
<sequence length="271" mass="30679">MSMLKTKNKDKFDDKGVMDRISLTDVSFGFDSPILENVNLELESSEVLAVIGPSGTGKTTLLRLLSLFYKPDEGNVFFDNKDVWSVSKKQRLSLRRKIGMVFQRPNLFNSSVHNNVKYGLKVRQTWRDRLNRYFTGVLNKNTDPRVVEKLRIVGLEDYIQKDASSLSGGEAQRVAFARALAYEPEYLLLDEPTSDLDPRNTAIIEEAIHKAREKGIGIAVATHDMNQAERIADRVAVIINGQILEVGDAETIFNNPKNQKTKRFIEGKLVY</sequence>
<dbReference type="PROSITE" id="PS00211">
    <property type="entry name" value="ABC_TRANSPORTER_1"/>
    <property type="match status" value="1"/>
</dbReference>
<keyword evidence="2" id="KW-0547">Nucleotide-binding</keyword>
<dbReference type="GO" id="GO:0016887">
    <property type="term" value="F:ATP hydrolysis activity"/>
    <property type="evidence" value="ECO:0007669"/>
    <property type="project" value="InterPro"/>
</dbReference>
<dbReference type="GO" id="GO:0005524">
    <property type="term" value="F:ATP binding"/>
    <property type="evidence" value="ECO:0007669"/>
    <property type="project" value="UniProtKB-KW"/>
</dbReference>
<accession>A0A1Y3G9W4</accession>
<evidence type="ECO:0000256" key="3">
    <source>
        <dbReference type="ARBA" id="ARBA00022840"/>
    </source>
</evidence>
<protein>
    <submittedName>
        <fullName evidence="5">ABC-type polar amino acid transport system ATPase component</fullName>
    </submittedName>
</protein>
<dbReference type="RefSeq" id="WP_201721291.1">
    <property type="nucleotide sequence ID" value="NZ_MRZU01000004.1"/>
</dbReference>
<feature type="domain" description="ABC transporter" evidence="4">
    <location>
        <begin position="18"/>
        <end position="265"/>
    </location>
</feature>
<dbReference type="InterPro" id="IPR005670">
    <property type="entry name" value="PstB-like"/>
</dbReference>
<dbReference type="InterPro" id="IPR003439">
    <property type="entry name" value="ABC_transporter-like_ATP-bd"/>
</dbReference>
<dbReference type="SUPFAM" id="SSF52540">
    <property type="entry name" value="P-loop containing nucleoside triphosphate hydrolases"/>
    <property type="match status" value="1"/>
</dbReference>
<evidence type="ECO:0000313" key="5">
    <source>
        <dbReference type="EMBL" id="OUJ18199.1"/>
    </source>
</evidence>
<reference evidence="5 6" key="1">
    <citation type="submission" date="2016-12" db="EMBL/GenBank/DDBJ databases">
        <title>Discovery of methanogenic haloarchaea.</title>
        <authorList>
            <person name="Sorokin D.Y."/>
            <person name="Makarova K.S."/>
            <person name="Abbas B."/>
            <person name="Ferrer M."/>
            <person name="Golyshin P.N."/>
        </authorList>
    </citation>
    <scope>NUCLEOTIDE SEQUENCE [LARGE SCALE GENOMIC DNA]</scope>
    <source>
        <strain evidence="5">AMET1</strain>
    </source>
</reference>
<dbReference type="PANTHER" id="PTHR43423:SF1">
    <property type="entry name" value="ABC TRANSPORTER I FAMILY MEMBER 17"/>
    <property type="match status" value="1"/>
</dbReference>
<dbReference type="Gene3D" id="3.40.50.300">
    <property type="entry name" value="P-loop containing nucleotide triphosphate hydrolases"/>
    <property type="match status" value="1"/>
</dbReference>
<dbReference type="PANTHER" id="PTHR43423">
    <property type="entry name" value="ABC TRANSPORTER I FAMILY MEMBER 17"/>
    <property type="match status" value="1"/>
</dbReference>
<dbReference type="PROSITE" id="PS50893">
    <property type="entry name" value="ABC_TRANSPORTER_2"/>
    <property type="match status" value="1"/>
</dbReference>
<dbReference type="InterPro" id="IPR003593">
    <property type="entry name" value="AAA+_ATPase"/>
</dbReference>
<dbReference type="Pfam" id="PF00005">
    <property type="entry name" value="ABC_tran"/>
    <property type="match status" value="1"/>
</dbReference>
<dbReference type="GO" id="GO:0005315">
    <property type="term" value="F:phosphate transmembrane transporter activity"/>
    <property type="evidence" value="ECO:0007669"/>
    <property type="project" value="InterPro"/>
</dbReference>
<dbReference type="AlphaFoldDB" id="A0A1Y3G9W4"/>
<dbReference type="OrthoDB" id="57213at2157"/>